<sequence length="64" mass="6977">LRDQVSGEELRYTIVSPREVDPTKGKISGNSPIGKAVTGRAQGEIVEITAPAGKLRYQLVQIER</sequence>
<dbReference type="GO" id="GO:0070063">
    <property type="term" value="F:RNA polymerase binding"/>
    <property type="evidence" value="ECO:0007669"/>
    <property type="project" value="InterPro"/>
</dbReference>
<dbReference type="Gene3D" id="3.10.50.30">
    <property type="entry name" value="Transcription elongation factor, GreA/GreB, C-terminal domain"/>
    <property type="match status" value="1"/>
</dbReference>
<accession>X1GRN3</accession>
<evidence type="ECO:0000313" key="2">
    <source>
        <dbReference type="EMBL" id="GAH60531.1"/>
    </source>
</evidence>
<proteinExistence type="predicted"/>
<dbReference type="GO" id="GO:0006354">
    <property type="term" value="P:DNA-templated transcription elongation"/>
    <property type="evidence" value="ECO:0007669"/>
    <property type="project" value="TreeGrafter"/>
</dbReference>
<feature type="domain" description="Transcription elongation factor GreA/GreB C-terminal" evidence="1">
    <location>
        <begin position="2"/>
        <end position="63"/>
    </location>
</feature>
<protein>
    <recommendedName>
        <fullName evidence="1">Transcription elongation factor GreA/GreB C-terminal domain-containing protein</fullName>
    </recommendedName>
</protein>
<evidence type="ECO:0000259" key="1">
    <source>
        <dbReference type="Pfam" id="PF01272"/>
    </source>
</evidence>
<organism evidence="2">
    <name type="scientific">marine sediment metagenome</name>
    <dbReference type="NCBI Taxonomy" id="412755"/>
    <lineage>
        <taxon>unclassified sequences</taxon>
        <taxon>metagenomes</taxon>
        <taxon>ecological metagenomes</taxon>
    </lineage>
</organism>
<dbReference type="PANTHER" id="PTHR30437">
    <property type="entry name" value="TRANSCRIPTION ELONGATION FACTOR GREA"/>
    <property type="match status" value="1"/>
</dbReference>
<comment type="caution">
    <text evidence="2">The sequence shown here is derived from an EMBL/GenBank/DDBJ whole genome shotgun (WGS) entry which is preliminary data.</text>
</comment>
<dbReference type="InterPro" id="IPR023459">
    <property type="entry name" value="Tscrpt_elong_fac_GreA/B_fam"/>
</dbReference>
<dbReference type="SUPFAM" id="SSF54534">
    <property type="entry name" value="FKBP-like"/>
    <property type="match status" value="1"/>
</dbReference>
<dbReference type="AlphaFoldDB" id="X1GRN3"/>
<reference evidence="2" key="1">
    <citation type="journal article" date="2014" name="Front. Microbiol.">
        <title>High frequency of phylogenetically diverse reductive dehalogenase-homologous genes in deep subseafloor sedimentary metagenomes.</title>
        <authorList>
            <person name="Kawai M."/>
            <person name="Futagami T."/>
            <person name="Toyoda A."/>
            <person name="Takaki Y."/>
            <person name="Nishi S."/>
            <person name="Hori S."/>
            <person name="Arai W."/>
            <person name="Tsubouchi T."/>
            <person name="Morono Y."/>
            <person name="Uchiyama I."/>
            <person name="Ito T."/>
            <person name="Fujiyama A."/>
            <person name="Inagaki F."/>
            <person name="Takami H."/>
        </authorList>
    </citation>
    <scope>NUCLEOTIDE SEQUENCE</scope>
    <source>
        <strain evidence="2">Expedition CK06-06</strain>
    </source>
</reference>
<dbReference type="PANTHER" id="PTHR30437:SF4">
    <property type="entry name" value="TRANSCRIPTION ELONGATION FACTOR GREA"/>
    <property type="match status" value="1"/>
</dbReference>
<dbReference type="Pfam" id="PF01272">
    <property type="entry name" value="GreA_GreB"/>
    <property type="match status" value="1"/>
</dbReference>
<name>X1GRN3_9ZZZZ</name>
<gene>
    <name evidence="2" type="ORF">S03H2_33103</name>
</gene>
<dbReference type="GO" id="GO:0003677">
    <property type="term" value="F:DNA binding"/>
    <property type="evidence" value="ECO:0007669"/>
    <property type="project" value="InterPro"/>
</dbReference>
<feature type="non-terminal residue" evidence="2">
    <location>
        <position position="1"/>
    </location>
</feature>
<dbReference type="EMBL" id="BARU01020136">
    <property type="protein sequence ID" value="GAH60531.1"/>
    <property type="molecule type" value="Genomic_DNA"/>
</dbReference>
<dbReference type="InterPro" id="IPR036953">
    <property type="entry name" value="GreA/GreB_C_sf"/>
</dbReference>
<dbReference type="InterPro" id="IPR001437">
    <property type="entry name" value="Tscrpt_elong_fac_GreA/B_C"/>
</dbReference>
<dbReference type="GO" id="GO:0032784">
    <property type="term" value="P:regulation of DNA-templated transcription elongation"/>
    <property type="evidence" value="ECO:0007669"/>
    <property type="project" value="InterPro"/>
</dbReference>